<dbReference type="EMBL" id="BAABHM010000002">
    <property type="protein sequence ID" value="GAA4685946.1"/>
    <property type="molecule type" value="Genomic_DNA"/>
</dbReference>
<accession>A0ABP8WB61</accession>
<feature type="domain" description="Glycosyltransferase 2-like" evidence="1">
    <location>
        <begin position="206"/>
        <end position="321"/>
    </location>
</feature>
<keyword evidence="3" id="KW-1185">Reference proteome</keyword>
<evidence type="ECO:0000313" key="3">
    <source>
        <dbReference type="Proteomes" id="UP001500843"/>
    </source>
</evidence>
<proteinExistence type="predicted"/>
<dbReference type="Proteomes" id="UP001500843">
    <property type="component" value="Unassembled WGS sequence"/>
</dbReference>
<dbReference type="Gene3D" id="3.90.550.10">
    <property type="entry name" value="Spore Coat Polysaccharide Biosynthesis Protein SpsA, Chain A"/>
    <property type="match status" value="1"/>
</dbReference>
<dbReference type="InterPro" id="IPR001173">
    <property type="entry name" value="Glyco_trans_2-like"/>
</dbReference>
<dbReference type="SUPFAM" id="SSF53448">
    <property type="entry name" value="Nucleotide-diphospho-sugar transferases"/>
    <property type="match status" value="1"/>
</dbReference>
<comment type="caution">
    <text evidence="2">The sequence shown here is derived from an EMBL/GenBank/DDBJ whole genome shotgun (WGS) entry which is preliminary data.</text>
</comment>
<evidence type="ECO:0000313" key="2">
    <source>
        <dbReference type="EMBL" id="GAA4685946.1"/>
    </source>
</evidence>
<dbReference type="InterPro" id="IPR029044">
    <property type="entry name" value="Nucleotide-diphossugar_trans"/>
</dbReference>
<dbReference type="CDD" id="cd00761">
    <property type="entry name" value="Glyco_tranf_GTA_type"/>
    <property type="match status" value="1"/>
</dbReference>
<reference evidence="3" key="1">
    <citation type="journal article" date="2019" name="Int. J. Syst. Evol. Microbiol.">
        <title>The Global Catalogue of Microorganisms (GCM) 10K type strain sequencing project: providing services to taxonomists for standard genome sequencing and annotation.</title>
        <authorList>
            <consortium name="The Broad Institute Genomics Platform"/>
            <consortium name="The Broad Institute Genome Sequencing Center for Infectious Disease"/>
            <person name="Wu L."/>
            <person name="Ma J."/>
        </authorList>
    </citation>
    <scope>NUCLEOTIDE SEQUENCE [LARGE SCALE GENOMIC DNA]</scope>
    <source>
        <strain evidence="3">JCM 17975</strain>
    </source>
</reference>
<sequence>MRRDSAPPEPSEDMTNDRSDLPVIAAELQQLQAHAFTIADVARRVDSRSHLDLMALLRDSSQGLERNRWSVARAHVLGVAPDGDDELDEALETLLEAASRKSRAIGPRPSHLLGDLLIERRRPADLRRVLPRLPLLEHHAEQLRIDLANPVVDPSSDYESWTDVFNELVLGGVSPIHLLPAEDGATPFDRLHSDLPAGSVGGDLVTVIVSSFRPGPELLTSVRSVVRQTWRDLEIVVVDDASGPEYADVYREVADLDPRVRVLVQAENAGTYAARNHAIDEAEGVYVTFQDSDDWAHPERIERSVAAFGAGRLVSAVRTNAVKLSDDLVLARRTNANRKPAAATLMFRREQAWASLGSFDLVRKAADTEFHLRVEAALPGRTVDLDAALQLVRMSAGSLSRDEIRSGWRHPARLLYHSATSTWHDEIRRGASAYLGRDERRFPAPRRFGAGSLPHPVYDMVVLGDWRSDGPLERDAAQWIEMLATANPSRRIALVHVEGFSLESRREQRYGSSVRRMLAAGVVEGLAYDEDVQAERIVCIDPTVLSYLPRLRCGLRAPQVVVIADRPEDTPRAPFARYDADFVERIAKTTFGGSVVWSPRGVDTSEVLAVDRSIVGPGLPVVLVPQESARISSQVGVVAVALGVLSEQALAEASVMVRALVSAGLDVRMRTIGFVKRRIERDVRETLERAEIDPRRPPMIFLPHEVTDSVVAAAARDLVVVAPGCSTAHLRTVVEALSVGTRVHVPSSAPSTALPTSTYESSDVLARQLAGPSVRLDSWTPDHHSAADAAAVEAWYAGLSQPVSAG</sequence>
<dbReference type="PANTHER" id="PTHR43685:SF2">
    <property type="entry name" value="GLYCOSYLTRANSFERASE 2-LIKE DOMAIN-CONTAINING PROTEIN"/>
    <property type="match status" value="1"/>
</dbReference>
<evidence type="ECO:0000259" key="1">
    <source>
        <dbReference type="Pfam" id="PF00535"/>
    </source>
</evidence>
<dbReference type="InterPro" id="IPR050834">
    <property type="entry name" value="Glycosyltransf_2"/>
</dbReference>
<organism evidence="2 3">
    <name type="scientific">Promicromonospora umidemergens</name>
    <dbReference type="NCBI Taxonomy" id="629679"/>
    <lineage>
        <taxon>Bacteria</taxon>
        <taxon>Bacillati</taxon>
        <taxon>Actinomycetota</taxon>
        <taxon>Actinomycetes</taxon>
        <taxon>Micrococcales</taxon>
        <taxon>Promicromonosporaceae</taxon>
        <taxon>Promicromonospora</taxon>
    </lineage>
</organism>
<name>A0ABP8WB61_9MICO</name>
<dbReference type="Pfam" id="PF00535">
    <property type="entry name" value="Glycos_transf_2"/>
    <property type="match status" value="1"/>
</dbReference>
<dbReference type="RefSeq" id="WP_253872201.1">
    <property type="nucleotide sequence ID" value="NZ_BAABHM010000002.1"/>
</dbReference>
<gene>
    <name evidence="2" type="ORF">GCM10023198_00060</name>
</gene>
<protein>
    <recommendedName>
        <fullName evidence="1">Glycosyltransferase 2-like domain-containing protein</fullName>
    </recommendedName>
</protein>
<dbReference type="PANTHER" id="PTHR43685">
    <property type="entry name" value="GLYCOSYLTRANSFERASE"/>
    <property type="match status" value="1"/>
</dbReference>